<keyword evidence="8" id="KW-0460">Magnesium</keyword>
<evidence type="ECO:0000256" key="2">
    <source>
        <dbReference type="ARBA" id="ARBA00008276"/>
    </source>
</evidence>
<dbReference type="SUPFAM" id="SSF53244">
    <property type="entry name" value="MurD-like peptide ligases, peptide-binding domain"/>
    <property type="match status" value="1"/>
</dbReference>
<evidence type="ECO:0000256" key="5">
    <source>
        <dbReference type="ARBA" id="ARBA00022723"/>
    </source>
</evidence>
<dbReference type="Gene3D" id="3.40.1190.10">
    <property type="entry name" value="Mur-like, catalytic domain"/>
    <property type="match status" value="1"/>
</dbReference>
<reference evidence="14" key="1">
    <citation type="submission" date="2022-11" db="EMBL/GenBank/DDBJ databases">
        <title>Draft genome sequence of Sellimonas catena strain 18CBH55.</title>
        <authorList>
            <person name="Atsushi H."/>
            <person name="Moriya O."/>
            <person name="Mitsuo S."/>
        </authorList>
    </citation>
    <scope>NUCLEOTIDE SEQUENCE</scope>
    <source>
        <strain evidence="14">18CBH55</strain>
    </source>
</reference>
<evidence type="ECO:0000256" key="6">
    <source>
        <dbReference type="ARBA" id="ARBA00022741"/>
    </source>
</evidence>
<dbReference type="SUPFAM" id="SSF53623">
    <property type="entry name" value="MurD-like peptide ligases, catalytic domain"/>
    <property type="match status" value="1"/>
</dbReference>
<accession>A0A9W6FH02</accession>
<evidence type="ECO:0000256" key="4">
    <source>
        <dbReference type="ARBA" id="ARBA00022598"/>
    </source>
</evidence>
<dbReference type="FunFam" id="3.40.1190.10:FF:000011">
    <property type="entry name" value="Folylpolyglutamate synthase/dihydrofolate synthase"/>
    <property type="match status" value="1"/>
</dbReference>
<dbReference type="InterPro" id="IPR013221">
    <property type="entry name" value="Mur_ligase_cen"/>
</dbReference>
<dbReference type="InterPro" id="IPR036565">
    <property type="entry name" value="Mur-like_cat_sf"/>
</dbReference>
<evidence type="ECO:0000256" key="10">
    <source>
        <dbReference type="ARBA" id="ARBA00047493"/>
    </source>
</evidence>
<keyword evidence="4 11" id="KW-0436">Ligase</keyword>
<evidence type="ECO:0000313" key="14">
    <source>
        <dbReference type="EMBL" id="GLG91475.1"/>
    </source>
</evidence>
<feature type="domain" description="Mur ligase C-terminal" evidence="12">
    <location>
        <begin position="303"/>
        <end position="418"/>
    </location>
</feature>
<dbReference type="RefSeq" id="WP_330680297.1">
    <property type="nucleotide sequence ID" value="NZ_BSCH01000021.1"/>
</dbReference>
<evidence type="ECO:0000313" key="15">
    <source>
        <dbReference type="Proteomes" id="UP001145094"/>
    </source>
</evidence>
<dbReference type="InterPro" id="IPR004101">
    <property type="entry name" value="Mur_ligase_C"/>
</dbReference>
<dbReference type="EC" id="6.3.2.17" evidence="3"/>
<dbReference type="PANTHER" id="PTHR11136:SF0">
    <property type="entry name" value="DIHYDROFOLATE SYNTHETASE-RELATED"/>
    <property type="match status" value="1"/>
</dbReference>
<keyword evidence="5" id="KW-0479">Metal-binding</keyword>
<dbReference type="Proteomes" id="UP001145094">
    <property type="component" value="Unassembled WGS sequence"/>
</dbReference>
<sequence>MMNYEEAVNYIDRLQMFAKKHSLDHTRVFLSYLGMPQREKKIIHVAGTNGKGSVCRYLQALLTGEGKKTGLFTSPHLVTIRERIRIGEEMISEEQFVRIFEEVRKAAGEMEKEGLGHPTYFEFLFGMAMKFFDEEEAEYIILETGLGGRLDATNSIEHPVLTVITSIGMDHTEILGDTIEKIAAEKAGIIKPGVPLICDATDEKALGVLKKTAENAGAECREISENAFKIMKITGKDLEFSTSNRYDDTAMWKLPTTASYQPMNAVLALEAMKRLVKEPTASWRKILETTSWKGRMEEALPGIVLDGAHNMPAVRALAKSIRMQEKFRSPDGKLIVLFSAVKEKDYHEMIRFVCREIPADLIVVTKIPDERGVNPGELQKDFAQWTDSRVVVKDTVKEACSYVTACKREQDQVYCFGSLYLVGEMETLLREAARC</sequence>
<feature type="domain" description="Mur ligase central" evidence="13">
    <location>
        <begin position="45"/>
        <end position="270"/>
    </location>
</feature>
<gene>
    <name evidence="14" type="primary">folC</name>
    <name evidence="14" type="ORF">Selli2_29020</name>
</gene>
<comment type="catalytic activity">
    <reaction evidence="10">
        <text>(6S)-5,6,7,8-tetrahydrofolyl-(gamma-L-Glu)(n) + L-glutamate + ATP = (6S)-5,6,7,8-tetrahydrofolyl-(gamma-L-Glu)(n+1) + ADP + phosphate + H(+)</text>
        <dbReference type="Rhea" id="RHEA:10580"/>
        <dbReference type="Rhea" id="RHEA-COMP:14738"/>
        <dbReference type="Rhea" id="RHEA-COMP:14740"/>
        <dbReference type="ChEBI" id="CHEBI:15378"/>
        <dbReference type="ChEBI" id="CHEBI:29985"/>
        <dbReference type="ChEBI" id="CHEBI:30616"/>
        <dbReference type="ChEBI" id="CHEBI:43474"/>
        <dbReference type="ChEBI" id="CHEBI:141005"/>
        <dbReference type="ChEBI" id="CHEBI:456216"/>
        <dbReference type="EC" id="6.3.2.17"/>
    </reaction>
</comment>
<organism evidence="14 15">
    <name type="scientific">Sellimonas catena</name>
    <dbReference type="NCBI Taxonomy" id="2994035"/>
    <lineage>
        <taxon>Bacteria</taxon>
        <taxon>Bacillati</taxon>
        <taxon>Bacillota</taxon>
        <taxon>Clostridia</taxon>
        <taxon>Lachnospirales</taxon>
        <taxon>Lachnospiraceae</taxon>
        <taxon>Sellimonas</taxon>
    </lineage>
</organism>
<dbReference type="EMBL" id="BSCH01000021">
    <property type="protein sequence ID" value="GLG91475.1"/>
    <property type="molecule type" value="Genomic_DNA"/>
</dbReference>
<dbReference type="PANTHER" id="PTHR11136">
    <property type="entry name" value="FOLYLPOLYGLUTAMATE SYNTHASE-RELATED"/>
    <property type="match status" value="1"/>
</dbReference>
<evidence type="ECO:0000256" key="3">
    <source>
        <dbReference type="ARBA" id="ARBA00013025"/>
    </source>
</evidence>
<comment type="similarity">
    <text evidence="2 11">Belongs to the folylpolyglutamate synthase family.</text>
</comment>
<evidence type="ECO:0000256" key="7">
    <source>
        <dbReference type="ARBA" id="ARBA00022840"/>
    </source>
</evidence>
<evidence type="ECO:0000259" key="13">
    <source>
        <dbReference type="Pfam" id="PF08245"/>
    </source>
</evidence>
<evidence type="ECO:0000256" key="1">
    <source>
        <dbReference type="ARBA" id="ARBA00001946"/>
    </source>
</evidence>
<dbReference type="GO" id="GO:0005524">
    <property type="term" value="F:ATP binding"/>
    <property type="evidence" value="ECO:0007669"/>
    <property type="project" value="UniProtKB-KW"/>
</dbReference>
<proteinExistence type="inferred from homology"/>
<reference evidence="14" key="2">
    <citation type="submission" date="2022-11" db="EMBL/GenBank/DDBJ databases">
        <title>Draft genome sequence of Sellimonas catena strain 18CBH55.</title>
        <authorList>
            <person name="Hisatomi A."/>
            <person name="Ohkuma M."/>
            <person name="Sakamoto M."/>
        </authorList>
    </citation>
    <scope>NUCLEOTIDE SEQUENCE</scope>
    <source>
        <strain evidence="14">18CBH55</strain>
    </source>
</reference>
<comment type="cofactor">
    <cofactor evidence="1">
        <name>Mg(2+)</name>
        <dbReference type="ChEBI" id="CHEBI:18420"/>
    </cofactor>
</comment>
<reference evidence="14" key="3">
    <citation type="journal article" date="2023" name="Int. J. Syst. Evol. Microbiol.">
        <title>Sellimonas catena sp. nov., isolated from human faeces.</title>
        <authorList>
            <person name="Hisatomi A."/>
            <person name="Ohkuma M."/>
            <person name="Sakamoto M."/>
        </authorList>
    </citation>
    <scope>NUCLEOTIDE SEQUENCE</scope>
    <source>
        <strain evidence="14">18CBH55</strain>
    </source>
</reference>
<dbReference type="GO" id="GO:0005737">
    <property type="term" value="C:cytoplasm"/>
    <property type="evidence" value="ECO:0007669"/>
    <property type="project" value="TreeGrafter"/>
</dbReference>
<dbReference type="Pfam" id="PF08245">
    <property type="entry name" value="Mur_ligase_M"/>
    <property type="match status" value="1"/>
</dbReference>
<dbReference type="AlphaFoldDB" id="A0A9W6FH02"/>
<dbReference type="GO" id="GO:0004326">
    <property type="term" value="F:tetrahydrofolylpolyglutamate synthase activity"/>
    <property type="evidence" value="ECO:0007669"/>
    <property type="project" value="UniProtKB-EC"/>
</dbReference>
<dbReference type="GO" id="GO:0046872">
    <property type="term" value="F:metal ion binding"/>
    <property type="evidence" value="ECO:0007669"/>
    <property type="project" value="UniProtKB-KW"/>
</dbReference>
<dbReference type="NCBIfam" id="TIGR01499">
    <property type="entry name" value="folC"/>
    <property type="match status" value="1"/>
</dbReference>
<keyword evidence="6 11" id="KW-0547">Nucleotide-binding</keyword>
<evidence type="ECO:0000256" key="8">
    <source>
        <dbReference type="ARBA" id="ARBA00022842"/>
    </source>
</evidence>
<name>A0A9W6FH02_9FIRM</name>
<dbReference type="InterPro" id="IPR036615">
    <property type="entry name" value="Mur_ligase_C_dom_sf"/>
</dbReference>
<evidence type="ECO:0000256" key="11">
    <source>
        <dbReference type="PIRNR" id="PIRNR001563"/>
    </source>
</evidence>
<keyword evidence="7 11" id="KW-0067">ATP-binding</keyword>
<dbReference type="GO" id="GO:0008841">
    <property type="term" value="F:dihydrofolate synthase activity"/>
    <property type="evidence" value="ECO:0007669"/>
    <property type="project" value="TreeGrafter"/>
</dbReference>
<dbReference type="Pfam" id="PF02875">
    <property type="entry name" value="Mur_ligase_C"/>
    <property type="match status" value="1"/>
</dbReference>
<evidence type="ECO:0000256" key="9">
    <source>
        <dbReference type="ARBA" id="ARBA00030592"/>
    </source>
</evidence>
<comment type="caution">
    <text evidence="14">The sequence shown here is derived from an EMBL/GenBank/DDBJ whole genome shotgun (WGS) entry which is preliminary data.</text>
</comment>
<evidence type="ECO:0000259" key="12">
    <source>
        <dbReference type="Pfam" id="PF02875"/>
    </source>
</evidence>
<protein>
    <recommendedName>
        <fullName evidence="3">tetrahydrofolate synthase</fullName>
        <ecNumber evidence="3">6.3.2.17</ecNumber>
    </recommendedName>
    <alternativeName>
        <fullName evidence="9">Tetrahydrofolylpolyglutamate synthase</fullName>
    </alternativeName>
</protein>
<dbReference type="Gene3D" id="3.90.190.20">
    <property type="entry name" value="Mur ligase, C-terminal domain"/>
    <property type="match status" value="1"/>
</dbReference>
<dbReference type="PIRSF" id="PIRSF001563">
    <property type="entry name" value="Folylpolyglu_synth"/>
    <property type="match status" value="1"/>
</dbReference>
<dbReference type="InterPro" id="IPR001645">
    <property type="entry name" value="Folylpolyglutamate_synth"/>
</dbReference>